<name>A0A0L0DRZ3_THETB</name>
<feature type="chain" id="PRO_5005537824" evidence="3">
    <location>
        <begin position="17"/>
        <end position="444"/>
    </location>
</feature>
<evidence type="ECO:0000256" key="1">
    <source>
        <dbReference type="SAM" id="Coils"/>
    </source>
</evidence>
<feature type="region of interest" description="Disordered" evidence="2">
    <location>
        <begin position="404"/>
        <end position="444"/>
    </location>
</feature>
<dbReference type="Proteomes" id="UP000054408">
    <property type="component" value="Unassembled WGS sequence"/>
</dbReference>
<dbReference type="EMBL" id="GL349487">
    <property type="protein sequence ID" value="KNC54203.1"/>
    <property type="molecule type" value="Genomic_DNA"/>
</dbReference>
<evidence type="ECO:0000313" key="4">
    <source>
        <dbReference type="EMBL" id="KNC54203.1"/>
    </source>
</evidence>
<evidence type="ECO:0000313" key="5">
    <source>
        <dbReference type="Proteomes" id="UP000054408"/>
    </source>
</evidence>
<sequence length="444" mass="49136">MLTTPHLLLVYSWMQALEFSSQCPMCRTQVARSRLVKLYLSGLVSGLDDDDGNTTGVSGAGANDGEIGLLQGRLHLLRERLEEAASRCRAAEAARDDAVVARDKEHQAARKVKSEVKKLKAKMVEIDGAYKAAVSALDQRAQQLSQARTELRSALNEAERYKIKATLAELFSGDEPISDSHRDTLRAQAITVLNEATDRGFSGVKNAALQVVEMVIDDRLDLINENKRRLLSLKHAQADLEDMEKRKRKYQAAALRLRDDVARLRSERDSERRRVAELESELRSARESRSHDSALQARIAALEEKMGTSPTLVRKRKREHDKAEFIVIADDDEAGRTGGRRPSAAGPAVPAAARLQIVKPNHERQRKPGALSSEFLHSALVGPPQALARKRGSMLGRSMDFATIDPVPDMTWKSQQPPLKKGRRSSGSRSRTTTAAAPLTAFWS</sequence>
<evidence type="ECO:0000256" key="3">
    <source>
        <dbReference type="SAM" id="SignalP"/>
    </source>
</evidence>
<reference evidence="4 5" key="1">
    <citation type="submission" date="2010-05" db="EMBL/GenBank/DDBJ databases">
        <title>The Genome Sequence of Thecamonas trahens ATCC 50062.</title>
        <authorList>
            <consortium name="The Broad Institute Genome Sequencing Platform"/>
            <person name="Russ C."/>
            <person name="Cuomo C."/>
            <person name="Shea T."/>
            <person name="Young S.K."/>
            <person name="Zeng Q."/>
            <person name="Koehrsen M."/>
            <person name="Haas B."/>
            <person name="Borodovsky M."/>
            <person name="Guigo R."/>
            <person name="Alvarado L."/>
            <person name="Berlin A."/>
            <person name="Bochicchio J."/>
            <person name="Borenstein D."/>
            <person name="Chapman S."/>
            <person name="Chen Z."/>
            <person name="Freedman E."/>
            <person name="Gellesch M."/>
            <person name="Goldberg J."/>
            <person name="Griggs A."/>
            <person name="Gujja S."/>
            <person name="Heilman E."/>
            <person name="Heiman D."/>
            <person name="Hepburn T."/>
            <person name="Howarth C."/>
            <person name="Jen D."/>
            <person name="Larson L."/>
            <person name="Mehta T."/>
            <person name="Park D."/>
            <person name="Pearson M."/>
            <person name="Roberts A."/>
            <person name="Saif S."/>
            <person name="Shenoy N."/>
            <person name="Sisk P."/>
            <person name="Stolte C."/>
            <person name="Sykes S."/>
            <person name="Thomson T."/>
            <person name="Walk T."/>
            <person name="White J."/>
            <person name="Yandava C."/>
            <person name="Burger G."/>
            <person name="Gray M.W."/>
            <person name="Holland P.W.H."/>
            <person name="King N."/>
            <person name="Lang F.B.F."/>
            <person name="Roger A.J."/>
            <person name="Ruiz-Trillo I."/>
            <person name="Lander E."/>
            <person name="Nusbaum C."/>
        </authorList>
    </citation>
    <scope>NUCLEOTIDE SEQUENCE [LARGE SCALE GENOMIC DNA]</scope>
    <source>
        <strain evidence="4 5">ATCC 50062</strain>
    </source>
</reference>
<feature type="coiled-coil region" evidence="1">
    <location>
        <begin position="74"/>
        <end position="164"/>
    </location>
</feature>
<keyword evidence="5" id="KW-1185">Reference proteome</keyword>
<feature type="signal peptide" evidence="3">
    <location>
        <begin position="1"/>
        <end position="16"/>
    </location>
</feature>
<feature type="compositionally biased region" description="Low complexity" evidence="2">
    <location>
        <begin position="427"/>
        <end position="444"/>
    </location>
</feature>
<protein>
    <submittedName>
        <fullName evidence="4">Uncharacterized protein</fullName>
    </submittedName>
</protein>
<feature type="coiled-coil region" evidence="1">
    <location>
        <begin position="233"/>
        <end position="288"/>
    </location>
</feature>
<dbReference type="RefSeq" id="XP_013753843.1">
    <property type="nucleotide sequence ID" value="XM_013898389.1"/>
</dbReference>
<dbReference type="AlphaFoldDB" id="A0A0L0DRZ3"/>
<dbReference type="GeneID" id="25568329"/>
<keyword evidence="1" id="KW-0175">Coiled coil</keyword>
<gene>
    <name evidence="4" type="ORF">AMSG_09993</name>
</gene>
<keyword evidence="3" id="KW-0732">Signal</keyword>
<organism evidence="4 5">
    <name type="scientific">Thecamonas trahens ATCC 50062</name>
    <dbReference type="NCBI Taxonomy" id="461836"/>
    <lineage>
        <taxon>Eukaryota</taxon>
        <taxon>Apusozoa</taxon>
        <taxon>Apusomonadida</taxon>
        <taxon>Apusomonadidae</taxon>
        <taxon>Thecamonas</taxon>
    </lineage>
</organism>
<accession>A0A0L0DRZ3</accession>
<evidence type="ECO:0000256" key="2">
    <source>
        <dbReference type="SAM" id="MobiDB-lite"/>
    </source>
</evidence>
<proteinExistence type="predicted"/>